<dbReference type="Proteomes" id="UP001553843">
    <property type="component" value="Unassembled WGS sequence"/>
</dbReference>
<feature type="region of interest" description="Disordered" evidence="1">
    <location>
        <begin position="322"/>
        <end position="350"/>
    </location>
</feature>
<dbReference type="EMBL" id="JBEYRS010000010">
    <property type="protein sequence ID" value="MEW2364829.1"/>
    <property type="molecule type" value="Genomic_DNA"/>
</dbReference>
<evidence type="ECO:0000256" key="1">
    <source>
        <dbReference type="SAM" id="MobiDB-lite"/>
    </source>
</evidence>
<dbReference type="Pfam" id="PF19803">
    <property type="entry name" value="DUF6286"/>
    <property type="match status" value="1"/>
</dbReference>
<proteinExistence type="predicted"/>
<feature type="transmembrane region" description="Helical" evidence="2">
    <location>
        <begin position="206"/>
        <end position="227"/>
    </location>
</feature>
<comment type="caution">
    <text evidence="4">The sequence shown here is derived from an EMBL/GenBank/DDBJ whole genome shotgun (WGS) entry which is preliminary data.</text>
</comment>
<keyword evidence="5" id="KW-1185">Reference proteome</keyword>
<accession>A0ABV3LZE6</accession>
<dbReference type="InterPro" id="IPR046253">
    <property type="entry name" value="DUF6286"/>
</dbReference>
<protein>
    <submittedName>
        <fullName evidence="4">DUF6286 domain-containing protein</fullName>
    </submittedName>
</protein>
<evidence type="ECO:0000259" key="3">
    <source>
        <dbReference type="Pfam" id="PF19803"/>
    </source>
</evidence>
<sequence>MSATPAAERGTTTVAERAVRRIAERAATEALAPGEVEVRRGSAVVRGRRAEVGVTVALPYPAVLDEAGERVRSHVADRTARLTGLAVPSARVRVRELRVRVREEAEVTAAGPAGPPAAYEAVAAASEQAAESAAEQVVEPTGGSRPRRPWSPRRFPVAVLAFGGAAVCGLFLYDVVSVHGAGRPPARWRAPLMEWLTTHGPDSGTWPGAALAAAVFLLGVWLLVLALTPGRRRALPMAGPAAGVRAVLDRRAVATLLRDAVAELPGLTRVRVGVGRRRVRVRAGLAFGDLESARRTVAETAEEALAACGLARPPRLRVRVRAEPAWHGPGPPEADVPPTAAGATPGSTPR</sequence>
<name>A0ABV3LZE6_9ACTN</name>
<evidence type="ECO:0000313" key="5">
    <source>
        <dbReference type="Proteomes" id="UP001553843"/>
    </source>
</evidence>
<reference evidence="4 5" key="1">
    <citation type="submission" date="2024-06" db="EMBL/GenBank/DDBJ databases">
        <title>The Natural Products Discovery Center: Release of the First 8490 Sequenced Strains for Exploring Actinobacteria Biosynthetic Diversity.</title>
        <authorList>
            <person name="Kalkreuter E."/>
            <person name="Kautsar S.A."/>
            <person name="Yang D."/>
            <person name="Bader C.D."/>
            <person name="Teijaro C.N."/>
            <person name="Fluegel L."/>
            <person name="Davis C.M."/>
            <person name="Simpson J.R."/>
            <person name="Lauterbach L."/>
            <person name="Steele A.D."/>
            <person name="Gui C."/>
            <person name="Meng S."/>
            <person name="Li G."/>
            <person name="Viehrig K."/>
            <person name="Ye F."/>
            <person name="Su P."/>
            <person name="Kiefer A.F."/>
            <person name="Nichols A."/>
            <person name="Cepeda A.J."/>
            <person name="Yan W."/>
            <person name="Fan B."/>
            <person name="Jiang Y."/>
            <person name="Adhikari A."/>
            <person name="Zheng C.-J."/>
            <person name="Schuster L."/>
            <person name="Cowan T.M."/>
            <person name="Smanski M.J."/>
            <person name="Chevrette M.G."/>
            <person name="De Carvalho L.P.S."/>
            <person name="Shen B."/>
        </authorList>
    </citation>
    <scope>NUCLEOTIDE SEQUENCE [LARGE SCALE GENOMIC DNA]</scope>
    <source>
        <strain evidence="4 5">NPDC047833</strain>
    </source>
</reference>
<keyword evidence="2" id="KW-0812">Transmembrane</keyword>
<organism evidence="4 5">
    <name type="scientific">Streptomyces huasconensis</name>
    <dbReference type="NCBI Taxonomy" id="1854574"/>
    <lineage>
        <taxon>Bacteria</taxon>
        <taxon>Bacillati</taxon>
        <taxon>Actinomycetota</taxon>
        <taxon>Actinomycetes</taxon>
        <taxon>Kitasatosporales</taxon>
        <taxon>Streptomycetaceae</taxon>
        <taxon>Streptomyces</taxon>
    </lineage>
</organism>
<evidence type="ECO:0000313" key="4">
    <source>
        <dbReference type="EMBL" id="MEW2364829.1"/>
    </source>
</evidence>
<evidence type="ECO:0000256" key="2">
    <source>
        <dbReference type="SAM" id="Phobius"/>
    </source>
</evidence>
<feature type="transmembrane region" description="Helical" evidence="2">
    <location>
        <begin position="155"/>
        <end position="173"/>
    </location>
</feature>
<keyword evidence="2" id="KW-1133">Transmembrane helix</keyword>
<feature type="domain" description="DUF6286" evidence="3">
    <location>
        <begin position="217"/>
        <end position="321"/>
    </location>
</feature>
<gene>
    <name evidence="4" type="ORF">AB0887_23155</name>
</gene>
<dbReference type="RefSeq" id="WP_359782090.1">
    <property type="nucleotide sequence ID" value="NZ_JBEYRR010000010.1"/>
</dbReference>
<keyword evidence="2" id="KW-0472">Membrane</keyword>